<reference evidence="1" key="1">
    <citation type="submission" date="2021-12" db="EMBL/GenBank/DDBJ databases">
        <authorList>
            <person name="King R."/>
        </authorList>
    </citation>
    <scope>NUCLEOTIDE SEQUENCE</scope>
</reference>
<dbReference type="AlphaFoldDB" id="A0A9N9ZXS0"/>
<evidence type="ECO:0000313" key="2">
    <source>
        <dbReference type="Proteomes" id="UP001152759"/>
    </source>
</evidence>
<name>A0A9N9ZXS0_BEMTA</name>
<sequence>MQLLTPSVGMFLGQGMKKCIDLVPLYEVPGPLKASALPGLHALSGADITGSFAHKGKVTWWKIFKTADRKFLEALGALGTTPSLTETVQQVLEEFISQLYISKTKLTSINDVRSSLFAKKQCKDENLPPTRTALQPA</sequence>
<gene>
    <name evidence="1" type="ORF">BEMITA_LOCUS1123</name>
</gene>
<proteinExistence type="predicted"/>
<protein>
    <submittedName>
        <fullName evidence="1">Uncharacterized protein</fullName>
    </submittedName>
</protein>
<dbReference type="Proteomes" id="UP001152759">
    <property type="component" value="Chromosome 1"/>
</dbReference>
<keyword evidence="2" id="KW-1185">Reference proteome</keyword>
<evidence type="ECO:0000313" key="1">
    <source>
        <dbReference type="EMBL" id="CAH0381471.1"/>
    </source>
</evidence>
<dbReference type="EMBL" id="OU963862">
    <property type="protein sequence ID" value="CAH0381471.1"/>
    <property type="molecule type" value="Genomic_DNA"/>
</dbReference>
<organism evidence="1 2">
    <name type="scientific">Bemisia tabaci</name>
    <name type="common">Sweetpotato whitefly</name>
    <name type="synonym">Aleurodes tabaci</name>
    <dbReference type="NCBI Taxonomy" id="7038"/>
    <lineage>
        <taxon>Eukaryota</taxon>
        <taxon>Metazoa</taxon>
        <taxon>Ecdysozoa</taxon>
        <taxon>Arthropoda</taxon>
        <taxon>Hexapoda</taxon>
        <taxon>Insecta</taxon>
        <taxon>Pterygota</taxon>
        <taxon>Neoptera</taxon>
        <taxon>Paraneoptera</taxon>
        <taxon>Hemiptera</taxon>
        <taxon>Sternorrhyncha</taxon>
        <taxon>Aleyrodoidea</taxon>
        <taxon>Aleyrodidae</taxon>
        <taxon>Aleyrodinae</taxon>
        <taxon>Bemisia</taxon>
    </lineage>
</organism>
<accession>A0A9N9ZXS0</accession>